<keyword evidence="10" id="KW-1185">Reference proteome</keyword>
<feature type="transmembrane region" description="Helical" evidence="7">
    <location>
        <begin position="190"/>
        <end position="211"/>
    </location>
</feature>
<evidence type="ECO:0000256" key="6">
    <source>
        <dbReference type="SAM" id="MobiDB-lite"/>
    </source>
</evidence>
<evidence type="ECO:0000256" key="4">
    <source>
        <dbReference type="ARBA" id="ARBA00022989"/>
    </source>
</evidence>
<feature type="transmembrane region" description="Helical" evidence="7">
    <location>
        <begin position="79"/>
        <end position="99"/>
    </location>
</feature>
<feature type="transmembrane region" description="Helical" evidence="7">
    <location>
        <begin position="46"/>
        <end position="67"/>
    </location>
</feature>
<organism evidence="9 10">
    <name type="scientific">Isoptericola hypogeus</name>
    <dbReference type="NCBI Taxonomy" id="300179"/>
    <lineage>
        <taxon>Bacteria</taxon>
        <taxon>Bacillati</taxon>
        <taxon>Actinomycetota</taxon>
        <taxon>Actinomycetes</taxon>
        <taxon>Micrococcales</taxon>
        <taxon>Promicromonosporaceae</taxon>
        <taxon>Isoptericola</taxon>
    </lineage>
</organism>
<dbReference type="InterPro" id="IPR000620">
    <property type="entry name" value="EamA_dom"/>
</dbReference>
<dbReference type="SUPFAM" id="SSF103481">
    <property type="entry name" value="Multidrug resistance efflux transporter EmrE"/>
    <property type="match status" value="2"/>
</dbReference>
<feature type="transmembrane region" description="Helical" evidence="7">
    <location>
        <begin position="286"/>
        <end position="302"/>
    </location>
</feature>
<proteinExistence type="inferred from homology"/>
<comment type="caution">
    <text evidence="9">The sequence shown here is derived from an EMBL/GenBank/DDBJ whole genome shotgun (WGS) entry which is preliminary data.</text>
</comment>
<evidence type="ECO:0000256" key="3">
    <source>
        <dbReference type="ARBA" id="ARBA00022692"/>
    </source>
</evidence>
<keyword evidence="4 7" id="KW-1133">Transmembrane helix</keyword>
<evidence type="ECO:0000256" key="5">
    <source>
        <dbReference type="ARBA" id="ARBA00023136"/>
    </source>
</evidence>
<sequence>MTHDARAAERARLRAGLALAMASAVTFSLSGPLAAGLFDTGWTPGAVVLVRVALGALVVLPFGVVALRGDWRPVRRNARLLLAYGALGVAATQFCYFAAVQHMQVGPALLIEYSSPAAVVTWLWLRHGQRPGRVTLAGIALAAAGLVLVLDLTGARLDPVGVAWALGAMVGVSAYFLLNARADTGLPPLSLAAGGLVVGAALLGLLAAVGLMPVTASTEPVALAGAVLPVWPVLGTLGLVTAGVAYVTGIAAGRRLGARPASFVGLLEVVSAVFFAWLLLGELPRPVQLLGGLLVLAGVVVVQQGEAATRRSAHPGPAGPGTVEPVGAPD</sequence>
<accession>A0ABN2JWM7</accession>
<evidence type="ECO:0000256" key="1">
    <source>
        <dbReference type="ARBA" id="ARBA00004141"/>
    </source>
</evidence>
<evidence type="ECO:0000313" key="9">
    <source>
        <dbReference type="EMBL" id="GAA1740904.1"/>
    </source>
</evidence>
<feature type="region of interest" description="Disordered" evidence="6">
    <location>
        <begin position="310"/>
        <end position="330"/>
    </location>
</feature>
<dbReference type="PANTHER" id="PTHR32322:SF2">
    <property type="entry name" value="EAMA DOMAIN-CONTAINING PROTEIN"/>
    <property type="match status" value="1"/>
</dbReference>
<feature type="transmembrane region" description="Helical" evidence="7">
    <location>
        <begin position="105"/>
        <end position="125"/>
    </location>
</feature>
<feature type="transmembrane region" description="Helical" evidence="7">
    <location>
        <begin position="263"/>
        <end position="280"/>
    </location>
</feature>
<protein>
    <submittedName>
        <fullName evidence="9">EamA family transporter</fullName>
    </submittedName>
</protein>
<comment type="subcellular location">
    <subcellularLocation>
        <location evidence="1">Membrane</location>
        <topology evidence="1">Multi-pass membrane protein</topology>
    </subcellularLocation>
</comment>
<gene>
    <name evidence="9" type="ORF">GCM10009809_40580</name>
</gene>
<feature type="transmembrane region" description="Helical" evidence="7">
    <location>
        <begin position="134"/>
        <end position="155"/>
    </location>
</feature>
<keyword evidence="3 7" id="KW-0812">Transmembrane</keyword>
<feature type="transmembrane region" description="Helical" evidence="7">
    <location>
        <begin position="231"/>
        <end position="251"/>
    </location>
</feature>
<keyword evidence="5 7" id="KW-0472">Membrane</keyword>
<dbReference type="Proteomes" id="UP001501138">
    <property type="component" value="Unassembled WGS sequence"/>
</dbReference>
<comment type="similarity">
    <text evidence="2">Belongs to the EamA transporter family.</text>
</comment>
<feature type="domain" description="EamA" evidence="8">
    <location>
        <begin position="15"/>
        <end position="150"/>
    </location>
</feature>
<name>A0ABN2JWM7_9MICO</name>
<dbReference type="EMBL" id="BAAAPM010000010">
    <property type="protein sequence ID" value="GAA1740904.1"/>
    <property type="molecule type" value="Genomic_DNA"/>
</dbReference>
<reference evidence="9 10" key="1">
    <citation type="journal article" date="2019" name="Int. J. Syst. Evol. Microbiol.">
        <title>The Global Catalogue of Microorganisms (GCM) 10K type strain sequencing project: providing services to taxonomists for standard genome sequencing and annotation.</title>
        <authorList>
            <consortium name="The Broad Institute Genomics Platform"/>
            <consortium name="The Broad Institute Genome Sequencing Center for Infectious Disease"/>
            <person name="Wu L."/>
            <person name="Ma J."/>
        </authorList>
    </citation>
    <scope>NUCLEOTIDE SEQUENCE [LARGE SCALE GENOMIC DNA]</scope>
    <source>
        <strain evidence="9 10">JCM 15589</strain>
    </source>
</reference>
<dbReference type="Pfam" id="PF00892">
    <property type="entry name" value="EamA"/>
    <property type="match status" value="2"/>
</dbReference>
<dbReference type="PANTHER" id="PTHR32322">
    <property type="entry name" value="INNER MEMBRANE TRANSPORTER"/>
    <property type="match status" value="1"/>
</dbReference>
<dbReference type="InterPro" id="IPR050638">
    <property type="entry name" value="AA-Vitamin_Transporters"/>
</dbReference>
<feature type="domain" description="EamA" evidence="8">
    <location>
        <begin position="161"/>
        <end position="302"/>
    </location>
</feature>
<evidence type="ECO:0000259" key="8">
    <source>
        <dbReference type="Pfam" id="PF00892"/>
    </source>
</evidence>
<evidence type="ECO:0000256" key="7">
    <source>
        <dbReference type="SAM" id="Phobius"/>
    </source>
</evidence>
<dbReference type="InterPro" id="IPR037185">
    <property type="entry name" value="EmrE-like"/>
</dbReference>
<evidence type="ECO:0000313" key="10">
    <source>
        <dbReference type="Proteomes" id="UP001501138"/>
    </source>
</evidence>
<feature type="transmembrane region" description="Helical" evidence="7">
    <location>
        <begin position="161"/>
        <end position="178"/>
    </location>
</feature>
<evidence type="ECO:0000256" key="2">
    <source>
        <dbReference type="ARBA" id="ARBA00007362"/>
    </source>
</evidence>